<dbReference type="GO" id="GO:0005525">
    <property type="term" value="F:GTP binding"/>
    <property type="evidence" value="ECO:0007669"/>
    <property type="project" value="UniProtKB-KW"/>
</dbReference>
<evidence type="ECO:0000256" key="13">
    <source>
        <dbReference type="PIRSR" id="PIRSR606689-1"/>
    </source>
</evidence>
<dbReference type="InterPro" id="IPR011990">
    <property type="entry name" value="TPR-like_helical_dom_sf"/>
</dbReference>
<dbReference type="NCBIfam" id="TIGR00756">
    <property type="entry name" value="PPR"/>
    <property type="match status" value="4"/>
</dbReference>
<evidence type="ECO:0000256" key="4">
    <source>
        <dbReference type="ARBA" id="ARBA00022707"/>
    </source>
</evidence>
<dbReference type="Gramene" id="OPUNC11G15000.1">
    <property type="protein sequence ID" value="OPUNC11G15000.1"/>
    <property type="gene ID" value="OPUNC11G15000"/>
</dbReference>
<feature type="binding site" evidence="13">
    <location>
        <position position="681"/>
    </location>
    <ligand>
        <name>GTP</name>
        <dbReference type="ChEBI" id="CHEBI:37565"/>
    </ligand>
</feature>
<dbReference type="GO" id="GO:0015031">
    <property type="term" value="P:protein transport"/>
    <property type="evidence" value="ECO:0007669"/>
    <property type="project" value="UniProtKB-KW"/>
</dbReference>
<accession>A0A0E0MGP3</accession>
<keyword evidence="9" id="KW-0809">Transit peptide</keyword>
<evidence type="ECO:0000313" key="15">
    <source>
        <dbReference type="EnsemblPlants" id="OPUNC11G15000.1"/>
    </source>
</evidence>
<dbReference type="AlphaFoldDB" id="A0A0E0MGP3"/>
<dbReference type="Pfam" id="PF13041">
    <property type="entry name" value="PPR_2"/>
    <property type="match status" value="3"/>
</dbReference>
<dbReference type="FunFam" id="1.25.40.10:FF:001235">
    <property type="entry name" value="Empty pericarp7"/>
    <property type="match status" value="1"/>
</dbReference>
<comment type="similarity">
    <text evidence="2">Belongs to the small GTPase superfamily. Arf family.</text>
</comment>
<evidence type="ECO:0000256" key="1">
    <source>
        <dbReference type="ARBA" id="ARBA00004555"/>
    </source>
</evidence>
<dbReference type="GO" id="GO:0099402">
    <property type="term" value="P:plant organ development"/>
    <property type="evidence" value="ECO:0007669"/>
    <property type="project" value="UniProtKB-ARBA"/>
</dbReference>
<feature type="repeat" description="PPR" evidence="14">
    <location>
        <begin position="492"/>
        <end position="526"/>
    </location>
</feature>
<dbReference type="PANTHER" id="PTHR47926">
    <property type="entry name" value="PENTATRICOPEPTIDE REPEAT-CONTAINING PROTEIN"/>
    <property type="match status" value="1"/>
</dbReference>
<feature type="repeat" description="PPR" evidence="14">
    <location>
        <begin position="284"/>
        <end position="318"/>
    </location>
</feature>
<dbReference type="SMART" id="SM00177">
    <property type="entry name" value="ARF"/>
    <property type="match status" value="1"/>
</dbReference>
<dbReference type="FunFam" id="1.25.40.10:FF:001550">
    <property type="entry name" value="Empty pericarp7"/>
    <property type="match status" value="1"/>
</dbReference>
<keyword evidence="6 13" id="KW-0547">Nucleotide-binding</keyword>
<dbReference type="HOGENOM" id="CLU_002706_15_10_1"/>
<keyword evidence="5" id="KW-0677">Repeat</keyword>
<protein>
    <recommendedName>
        <fullName evidence="17">Pentatricopeptide repeat-containing protein</fullName>
    </recommendedName>
</protein>
<evidence type="ECO:0000256" key="5">
    <source>
        <dbReference type="ARBA" id="ARBA00022737"/>
    </source>
</evidence>
<keyword evidence="4" id="KW-0519">Myristate</keyword>
<evidence type="ECO:0000256" key="7">
    <source>
        <dbReference type="ARBA" id="ARBA00022892"/>
    </source>
</evidence>
<evidence type="ECO:0000256" key="12">
    <source>
        <dbReference type="ARBA" id="ARBA00023288"/>
    </source>
</evidence>
<dbReference type="eggNOG" id="KOG4197">
    <property type="taxonomic scope" value="Eukaryota"/>
</dbReference>
<reference evidence="15" key="2">
    <citation type="submission" date="2018-05" db="EMBL/GenBank/DDBJ databases">
        <title>OpunRS2 (Oryza punctata Reference Sequence Version 2).</title>
        <authorList>
            <person name="Zhang J."/>
            <person name="Kudrna D."/>
            <person name="Lee S."/>
            <person name="Talag J."/>
            <person name="Welchert J."/>
            <person name="Wing R.A."/>
        </authorList>
    </citation>
    <scope>NUCLEOTIDE SEQUENCE [LARGE SCALE GENOMIC DNA]</scope>
</reference>
<dbReference type="InterPro" id="IPR046960">
    <property type="entry name" value="PPR_At4g14850-like_plant"/>
</dbReference>
<evidence type="ECO:0008006" key="17">
    <source>
        <dbReference type="Google" id="ProtNLM"/>
    </source>
</evidence>
<evidence type="ECO:0000256" key="8">
    <source>
        <dbReference type="ARBA" id="ARBA00022927"/>
    </source>
</evidence>
<dbReference type="EnsemblPlants" id="OPUNC11G15000.1">
    <property type="protein sequence ID" value="OPUNC11G15000.1"/>
    <property type="gene ID" value="OPUNC11G15000"/>
</dbReference>
<dbReference type="GO" id="GO:0003924">
    <property type="term" value="F:GTPase activity"/>
    <property type="evidence" value="ECO:0007669"/>
    <property type="project" value="InterPro"/>
</dbReference>
<dbReference type="GO" id="GO:0005794">
    <property type="term" value="C:Golgi apparatus"/>
    <property type="evidence" value="ECO:0007669"/>
    <property type="project" value="UniProtKB-SubCell"/>
</dbReference>
<keyword evidence="12" id="KW-0449">Lipoprotein</keyword>
<dbReference type="InterPro" id="IPR046848">
    <property type="entry name" value="E_motif"/>
</dbReference>
<dbReference type="PROSITE" id="PS51417">
    <property type="entry name" value="ARF"/>
    <property type="match status" value="1"/>
</dbReference>
<keyword evidence="11 13" id="KW-0342">GTP-binding</keyword>
<dbReference type="SUPFAM" id="SSF52540">
    <property type="entry name" value="P-loop containing nucleoside triphosphate hydrolases"/>
    <property type="match status" value="1"/>
</dbReference>
<dbReference type="FunFam" id="1.25.40.10:FF:000158">
    <property type="entry name" value="pentatricopeptide repeat-containing protein At2g33680"/>
    <property type="match status" value="1"/>
</dbReference>
<dbReference type="GO" id="GO:0003723">
    <property type="term" value="F:RNA binding"/>
    <property type="evidence" value="ECO:0007669"/>
    <property type="project" value="InterPro"/>
</dbReference>
<evidence type="ECO:0000256" key="10">
    <source>
        <dbReference type="ARBA" id="ARBA00023034"/>
    </source>
</evidence>
<keyword evidence="16" id="KW-1185">Reference proteome</keyword>
<proteinExistence type="inferred from homology"/>
<feature type="repeat" description="PPR" evidence="14">
    <location>
        <begin position="182"/>
        <end position="217"/>
    </location>
</feature>
<dbReference type="InterPro" id="IPR002885">
    <property type="entry name" value="PPR_rpt"/>
</dbReference>
<dbReference type="GO" id="GO:0016004">
    <property type="term" value="F:phospholipase activator activity"/>
    <property type="evidence" value="ECO:0007669"/>
    <property type="project" value="UniProtKB-ARBA"/>
</dbReference>
<dbReference type="PROSITE" id="PS51375">
    <property type="entry name" value="PPR"/>
    <property type="match status" value="4"/>
</dbReference>
<dbReference type="PANTHER" id="PTHR47926:SF462">
    <property type="entry name" value="PENTATRICOPEPTIDE REPEAT-CONTAINING PROTEIN"/>
    <property type="match status" value="1"/>
</dbReference>
<keyword evidence="3" id="KW-0813">Transport</keyword>
<comment type="subcellular location">
    <subcellularLocation>
        <location evidence="1">Golgi apparatus</location>
    </subcellularLocation>
</comment>
<dbReference type="Pfam" id="PF00025">
    <property type="entry name" value="Arf"/>
    <property type="match status" value="1"/>
</dbReference>
<keyword evidence="10" id="KW-0333">Golgi apparatus</keyword>
<dbReference type="InterPro" id="IPR027417">
    <property type="entry name" value="P-loop_NTPase"/>
</dbReference>
<reference evidence="15" key="1">
    <citation type="submission" date="2015-04" db="UniProtKB">
        <authorList>
            <consortium name="EnsemblPlants"/>
        </authorList>
    </citation>
    <scope>IDENTIFICATION</scope>
</reference>
<feature type="binding site" evidence="13">
    <location>
        <begin position="737"/>
        <end position="740"/>
    </location>
    <ligand>
        <name>GTP</name>
        <dbReference type="ChEBI" id="CHEBI:37565"/>
    </ligand>
</feature>
<dbReference type="Gene3D" id="3.40.50.300">
    <property type="entry name" value="P-loop containing nucleotide triphosphate hydrolases"/>
    <property type="match status" value="1"/>
</dbReference>
<dbReference type="GO" id="GO:0009451">
    <property type="term" value="P:RNA modification"/>
    <property type="evidence" value="ECO:0007669"/>
    <property type="project" value="InterPro"/>
</dbReference>
<dbReference type="Pfam" id="PF01535">
    <property type="entry name" value="PPR"/>
    <property type="match status" value="4"/>
</dbReference>
<evidence type="ECO:0000256" key="2">
    <source>
        <dbReference type="ARBA" id="ARBA00010290"/>
    </source>
</evidence>
<evidence type="ECO:0000256" key="14">
    <source>
        <dbReference type="PROSITE-ProRule" id="PRU00708"/>
    </source>
</evidence>
<name>A0A0E0MGP3_ORYPU</name>
<evidence type="ECO:0000256" key="3">
    <source>
        <dbReference type="ARBA" id="ARBA00022448"/>
    </source>
</evidence>
<dbReference type="FunFam" id="3.40.50.300:FF:003500">
    <property type="entry name" value="ADP-ribosylation factor 1"/>
    <property type="match status" value="1"/>
</dbReference>
<evidence type="ECO:0000256" key="11">
    <source>
        <dbReference type="ARBA" id="ARBA00023134"/>
    </source>
</evidence>
<sequence>MCAAGYRYQPLKEALAAAISGRDLARHAAADHRRPHALAFVSGLASNGYVASLLVSRYFRLGDAGAARKVFDAAATAGTPPKTLLYNAMLRGYLASGLPRMAVGVYREMAAACPPDRHTYHLAVAACARASEFDVGRRIGEEAAAKGFASDLLVATALIGMYAEAGDMGAARKVFDKMPRRDAVAWNAVIAGYARGGHLRQAVELFMRMSSVDGVLPTEATLVSLVSGYAGFGSWEDRGVMHAIVIKHGFQLNLFVSNALLDLYVVFGCLREAVMLFRQMAVKDSVTWSAMIGGLVRNGRPDSALKLFRWMVSNSTVLVNRSILLNVIMGCAELGEWREGKWVEENYVCCNGFEFKRDPSVVTALIYMYAKCGMLDSSVSLLYGVAEVRGDVIAWNAMIKGCGELGLVEKAVRFVVEMQKIGVDPDAITYLEILPMISSIPSLKTGMEAHAQIVRRGFLNERAIANSLISMYGRCGTLRHSIEVFRRIADKDVISWTSMMQVYAWNGHGNEVVKLYEVMKKTETEPNHYTFLAVLSACKNTGLVEEGMELIKYMQEKCGLKPEIEHISCVVDMLCRAGRLADAYHLIKYNNSKHINNTILWGTLLSASRSCGDLVIGEAAAKHLLSLDPENRANSKMLADIYVLLGRRDDADNLLRVSMPRGLDLRPGCSWTEEKVWDLGGQESLRTSWATYYRGTHAVIVVIDSTDRAQINIIEDELFRLLQHGDLEGAVVLVFANKQDLKDAMSPAEITDALSLHSIKNHDWHIKTSCAITGKGLYDGLGWIAQKVAGKATTS</sequence>
<feature type="repeat" description="PPR" evidence="14">
    <location>
        <begin position="391"/>
        <end position="425"/>
    </location>
</feature>
<dbReference type="InterPro" id="IPR006689">
    <property type="entry name" value="Small_GTPase_ARF/SAR"/>
</dbReference>
<dbReference type="GO" id="GO:0016192">
    <property type="term" value="P:vesicle-mediated transport"/>
    <property type="evidence" value="ECO:0007669"/>
    <property type="project" value="UniProtKB-KW"/>
</dbReference>
<evidence type="ECO:0000313" key="16">
    <source>
        <dbReference type="Proteomes" id="UP000026962"/>
    </source>
</evidence>
<evidence type="ECO:0000256" key="9">
    <source>
        <dbReference type="ARBA" id="ARBA00022946"/>
    </source>
</evidence>
<organism evidence="15">
    <name type="scientific">Oryza punctata</name>
    <name type="common">Red rice</name>
    <dbReference type="NCBI Taxonomy" id="4537"/>
    <lineage>
        <taxon>Eukaryota</taxon>
        <taxon>Viridiplantae</taxon>
        <taxon>Streptophyta</taxon>
        <taxon>Embryophyta</taxon>
        <taxon>Tracheophyta</taxon>
        <taxon>Spermatophyta</taxon>
        <taxon>Magnoliopsida</taxon>
        <taxon>Liliopsida</taxon>
        <taxon>Poales</taxon>
        <taxon>Poaceae</taxon>
        <taxon>BOP clade</taxon>
        <taxon>Oryzoideae</taxon>
        <taxon>Oryzeae</taxon>
        <taxon>Oryzinae</taxon>
        <taxon>Oryza</taxon>
    </lineage>
</organism>
<keyword evidence="7" id="KW-0931">ER-Golgi transport</keyword>
<dbReference type="FunFam" id="1.25.40.10:FF:001324">
    <property type="entry name" value="Empty pericarp7"/>
    <property type="match status" value="1"/>
</dbReference>
<evidence type="ECO:0000256" key="6">
    <source>
        <dbReference type="ARBA" id="ARBA00022741"/>
    </source>
</evidence>
<dbReference type="STRING" id="4537.A0A0E0MGP3"/>
<dbReference type="OMA" id="IEHISCV"/>
<dbReference type="Pfam" id="PF20431">
    <property type="entry name" value="E_motif"/>
    <property type="match status" value="1"/>
</dbReference>
<keyword evidence="8" id="KW-0653">Protein transport</keyword>
<dbReference type="Proteomes" id="UP000026962">
    <property type="component" value="Chromosome 11"/>
</dbReference>
<dbReference type="Gene3D" id="1.25.40.10">
    <property type="entry name" value="Tetratricopeptide repeat domain"/>
    <property type="match status" value="5"/>
</dbReference>